<dbReference type="InterPro" id="IPR027417">
    <property type="entry name" value="P-loop_NTPase"/>
</dbReference>
<dbReference type="GO" id="GO:0005525">
    <property type="term" value="F:GTP binding"/>
    <property type="evidence" value="ECO:0007669"/>
    <property type="project" value="UniProtKB-UniRule"/>
</dbReference>
<feature type="domain" description="EngA-type G" evidence="11">
    <location>
        <begin position="209"/>
        <end position="384"/>
    </location>
</feature>
<dbReference type="InterPro" id="IPR015946">
    <property type="entry name" value="KH_dom-like_a/b"/>
</dbReference>
<dbReference type="InterPro" id="IPR005225">
    <property type="entry name" value="Small_GTP-bd"/>
</dbReference>
<dbReference type="InterPro" id="IPR006073">
    <property type="entry name" value="GTP-bd"/>
</dbReference>
<gene>
    <name evidence="8 12" type="primary">der</name>
    <name evidence="12" type="ORF">GCM10011322_06850</name>
</gene>
<comment type="subunit">
    <text evidence="8">Associates with the 50S ribosomal subunit.</text>
</comment>
<protein>
    <recommendedName>
        <fullName evidence="2 8">GTPase Der</fullName>
    </recommendedName>
    <alternativeName>
        <fullName evidence="7 8">GTP-binding protein EngA</fullName>
    </alternativeName>
</protein>
<feature type="binding site" evidence="8">
    <location>
        <begin position="9"/>
        <end position="16"/>
    </location>
    <ligand>
        <name>GTP</name>
        <dbReference type="ChEBI" id="CHEBI:37565"/>
        <label>1</label>
    </ligand>
</feature>
<dbReference type="FunFam" id="3.40.50.300:FF:000057">
    <property type="entry name" value="GTPase Der"/>
    <property type="match status" value="1"/>
</dbReference>
<evidence type="ECO:0000256" key="8">
    <source>
        <dbReference type="HAMAP-Rule" id="MF_00195"/>
    </source>
</evidence>
<dbReference type="PANTHER" id="PTHR43834:SF6">
    <property type="entry name" value="GTPASE DER"/>
    <property type="match status" value="1"/>
</dbReference>
<evidence type="ECO:0000259" key="11">
    <source>
        <dbReference type="PROSITE" id="PS51712"/>
    </source>
</evidence>
<evidence type="ECO:0000256" key="4">
    <source>
        <dbReference type="ARBA" id="ARBA00022737"/>
    </source>
</evidence>
<keyword evidence="13" id="KW-1185">Reference proteome</keyword>
<evidence type="ECO:0000256" key="7">
    <source>
        <dbReference type="ARBA" id="ARBA00032345"/>
    </source>
</evidence>
<evidence type="ECO:0000256" key="9">
    <source>
        <dbReference type="PROSITE-ProRule" id="PRU01049"/>
    </source>
</evidence>
<evidence type="ECO:0000313" key="12">
    <source>
        <dbReference type="EMBL" id="GGK22766.1"/>
    </source>
</evidence>
<evidence type="ECO:0000256" key="6">
    <source>
        <dbReference type="ARBA" id="ARBA00023134"/>
    </source>
</evidence>
<comment type="function">
    <text evidence="8 10">GTPase that plays an essential role in the late steps of ribosome biogenesis.</text>
</comment>
<dbReference type="CDD" id="cd01895">
    <property type="entry name" value="EngA2"/>
    <property type="match status" value="1"/>
</dbReference>
<comment type="caution">
    <text evidence="12">The sequence shown here is derived from an EMBL/GenBank/DDBJ whole genome shotgun (WGS) entry which is preliminary data.</text>
</comment>
<keyword evidence="3 8" id="KW-0690">Ribosome biogenesis</keyword>
<dbReference type="InterPro" id="IPR016484">
    <property type="entry name" value="GTPase_Der"/>
</dbReference>
<dbReference type="CDD" id="cd01894">
    <property type="entry name" value="EngA1"/>
    <property type="match status" value="1"/>
</dbReference>
<evidence type="ECO:0000256" key="2">
    <source>
        <dbReference type="ARBA" id="ARBA00020953"/>
    </source>
</evidence>
<dbReference type="InterPro" id="IPR032859">
    <property type="entry name" value="KH_dom-like"/>
</dbReference>
<dbReference type="Pfam" id="PF01926">
    <property type="entry name" value="MMR_HSR1"/>
    <property type="match status" value="2"/>
</dbReference>
<sequence length="475" mass="51984">MSLVVAIVGRPNVGKSTLFNRLVGKRLALVDDRPGVTRDRREAEGKLADLRFRIVDTAGLEEADPDSLAGRMRAQTERAIGDAHVIVFVMDARTGVLPADKPFAELVRRSGKPVILLANKAEGREGMQGAYDAWELGLGEPVAFSAEHGEGLGELYDALVTHMPPEAAGDAFEDPEEADLARGAAPVELDPLDEESDEDGDATPVGKPVQIAIIGRPNAGKSTLINRMLGEDRLLVGPEAGITRDAITVPWEWRGKSVKLIDTAGMRRRARVQEKLEKLSVSDGLRAMRFAEVVVVLLDATIPFEKQDLTIVDLVEREGRAVVIGLNKWDLVADQPKLLGELREKATRLLPQVKNAPVVPLSGLAGNGIDKLMEAVFSVYATWNRRISTAKLNRWLGDAISANPPPAVSGRRIKIRYCTQVKARPPHFSFFGNQLHALPKSYTRYLVNSLRDNFDLPGVPIRYSLRVGKNPFDKG</sequence>
<accession>A0A917Q519</accession>
<dbReference type="Gene3D" id="3.30.300.20">
    <property type="match status" value="1"/>
</dbReference>
<organism evidence="12 13">
    <name type="scientific">Salinarimonas ramus</name>
    <dbReference type="NCBI Taxonomy" id="690164"/>
    <lineage>
        <taxon>Bacteria</taxon>
        <taxon>Pseudomonadati</taxon>
        <taxon>Pseudomonadota</taxon>
        <taxon>Alphaproteobacteria</taxon>
        <taxon>Hyphomicrobiales</taxon>
        <taxon>Salinarimonadaceae</taxon>
        <taxon>Salinarimonas</taxon>
    </lineage>
</organism>
<feature type="binding site" evidence="8">
    <location>
        <begin position="56"/>
        <end position="60"/>
    </location>
    <ligand>
        <name>GTP</name>
        <dbReference type="ChEBI" id="CHEBI:37565"/>
        <label>1</label>
    </ligand>
</feature>
<evidence type="ECO:0000313" key="13">
    <source>
        <dbReference type="Proteomes" id="UP000600449"/>
    </source>
</evidence>
<keyword evidence="5 8" id="KW-0547">Nucleotide-binding</keyword>
<dbReference type="Pfam" id="PF14714">
    <property type="entry name" value="KH_dom-like"/>
    <property type="match status" value="1"/>
</dbReference>
<evidence type="ECO:0000256" key="3">
    <source>
        <dbReference type="ARBA" id="ARBA00022517"/>
    </source>
</evidence>
<reference evidence="12 13" key="1">
    <citation type="journal article" date="2014" name="Int. J. Syst. Evol. Microbiol.">
        <title>Complete genome sequence of Corynebacterium casei LMG S-19264T (=DSM 44701T), isolated from a smear-ripened cheese.</title>
        <authorList>
            <consortium name="US DOE Joint Genome Institute (JGI-PGF)"/>
            <person name="Walter F."/>
            <person name="Albersmeier A."/>
            <person name="Kalinowski J."/>
            <person name="Ruckert C."/>
        </authorList>
    </citation>
    <scope>NUCLEOTIDE SEQUENCE [LARGE SCALE GENOMIC DNA]</scope>
    <source>
        <strain evidence="12 13">CGMCC 1.9161</strain>
    </source>
</reference>
<dbReference type="Proteomes" id="UP000600449">
    <property type="component" value="Unassembled WGS sequence"/>
</dbReference>
<name>A0A917Q519_9HYPH</name>
<dbReference type="AlphaFoldDB" id="A0A917Q519"/>
<dbReference type="RefSeq" id="WP_188909604.1">
    <property type="nucleotide sequence ID" value="NZ_BMMF01000002.1"/>
</dbReference>
<keyword evidence="4 10" id="KW-0677">Repeat</keyword>
<dbReference type="PROSITE" id="PS51712">
    <property type="entry name" value="G_ENGA"/>
    <property type="match status" value="2"/>
</dbReference>
<dbReference type="Gene3D" id="3.40.50.300">
    <property type="entry name" value="P-loop containing nucleotide triphosphate hydrolases"/>
    <property type="match status" value="2"/>
</dbReference>
<evidence type="ECO:0000256" key="10">
    <source>
        <dbReference type="RuleBase" id="RU004481"/>
    </source>
</evidence>
<dbReference type="SUPFAM" id="SSF52540">
    <property type="entry name" value="P-loop containing nucleoside triphosphate hydrolases"/>
    <property type="match status" value="2"/>
</dbReference>
<dbReference type="PANTHER" id="PTHR43834">
    <property type="entry name" value="GTPASE DER"/>
    <property type="match status" value="1"/>
</dbReference>
<dbReference type="GO" id="GO:0042254">
    <property type="term" value="P:ribosome biogenesis"/>
    <property type="evidence" value="ECO:0007669"/>
    <property type="project" value="UniProtKB-KW"/>
</dbReference>
<dbReference type="FunFam" id="3.30.300.20:FF:000004">
    <property type="entry name" value="GTPase Der"/>
    <property type="match status" value="1"/>
</dbReference>
<feature type="binding site" evidence="8">
    <location>
        <begin position="327"/>
        <end position="330"/>
    </location>
    <ligand>
        <name>GTP</name>
        <dbReference type="ChEBI" id="CHEBI:37565"/>
        <label>2</label>
    </ligand>
</feature>
<dbReference type="PIRSF" id="PIRSF006485">
    <property type="entry name" value="GTP-binding_EngA"/>
    <property type="match status" value="1"/>
</dbReference>
<feature type="domain" description="EngA-type G" evidence="11">
    <location>
        <begin position="3"/>
        <end position="167"/>
    </location>
</feature>
<evidence type="ECO:0000256" key="1">
    <source>
        <dbReference type="ARBA" id="ARBA00008279"/>
    </source>
</evidence>
<dbReference type="PRINTS" id="PR00326">
    <property type="entry name" value="GTP1OBG"/>
</dbReference>
<proteinExistence type="inferred from homology"/>
<evidence type="ECO:0000256" key="5">
    <source>
        <dbReference type="ARBA" id="ARBA00022741"/>
    </source>
</evidence>
<dbReference type="HAMAP" id="MF_00195">
    <property type="entry name" value="GTPase_Der"/>
    <property type="match status" value="1"/>
</dbReference>
<feature type="binding site" evidence="8">
    <location>
        <begin position="262"/>
        <end position="266"/>
    </location>
    <ligand>
        <name>GTP</name>
        <dbReference type="ChEBI" id="CHEBI:37565"/>
        <label>2</label>
    </ligand>
</feature>
<comment type="similarity">
    <text evidence="1 8 9 10">Belongs to the TRAFAC class TrmE-Era-EngA-EngB-Septin-like GTPase superfamily. EngA (Der) GTPase family.</text>
</comment>
<dbReference type="NCBIfam" id="TIGR00231">
    <property type="entry name" value="small_GTP"/>
    <property type="match status" value="2"/>
</dbReference>
<dbReference type="NCBIfam" id="TIGR03594">
    <property type="entry name" value="GTPase_EngA"/>
    <property type="match status" value="1"/>
</dbReference>
<dbReference type="EMBL" id="BMMF01000002">
    <property type="protein sequence ID" value="GGK22766.1"/>
    <property type="molecule type" value="Genomic_DNA"/>
</dbReference>
<feature type="binding site" evidence="8">
    <location>
        <begin position="119"/>
        <end position="122"/>
    </location>
    <ligand>
        <name>GTP</name>
        <dbReference type="ChEBI" id="CHEBI:37565"/>
        <label>1</label>
    </ligand>
</feature>
<keyword evidence="6 8" id="KW-0342">GTP-binding</keyword>
<feature type="binding site" evidence="8">
    <location>
        <begin position="215"/>
        <end position="222"/>
    </location>
    <ligand>
        <name>GTP</name>
        <dbReference type="ChEBI" id="CHEBI:37565"/>
        <label>2</label>
    </ligand>
</feature>
<dbReference type="InterPro" id="IPR031166">
    <property type="entry name" value="G_ENGA"/>
</dbReference>